<dbReference type="SUPFAM" id="SSF55729">
    <property type="entry name" value="Acyl-CoA N-acyltransferases (Nat)"/>
    <property type="match status" value="1"/>
</dbReference>
<dbReference type="CDD" id="cd04301">
    <property type="entry name" value="NAT_SF"/>
    <property type="match status" value="1"/>
</dbReference>
<proteinExistence type="predicted"/>
<gene>
    <name evidence="2" type="ORF">GQF03_12335</name>
</gene>
<keyword evidence="3" id="KW-1185">Reference proteome</keyword>
<organism evidence="2 3">
    <name type="scientific">Sneathiella chungangensis</name>
    <dbReference type="NCBI Taxonomy" id="1418234"/>
    <lineage>
        <taxon>Bacteria</taxon>
        <taxon>Pseudomonadati</taxon>
        <taxon>Pseudomonadota</taxon>
        <taxon>Alphaproteobacteria</taxon>
        <taxon>Sneathiellales</taxon>
        <taxon>Sneathiellaceae</taxon>
        <taxon>Sneathiella</taxon>
    </lineage>
</organism>
<keyword evidence="2" id="KW-0808">Transferase</keyword>
<dbReference type="InterPro" id="IPR016181">
    <property type="entry name" value="Acyl_CoA_acyltransferase"/>
</dbReference>
<dbReference type="RefSeq" id="WP_161339587.1">
    <property type="nucleotide sequence ID" value="NZ_JBHSDG010000003.1"/>
</dbReference>
<evidence type="ECO:0000259" key="1">
    <source>
        <dbReference type="PROSITE" id="PS51186"/>
    </source>
</evidence>
<protein>
    <submittedName>
        <fullName evidence="2">GNAT family N-acetyltransferase</fullName>
    </submittedName>
</protein>
<dbReference type="PROSITE" id="PS51186">
    <property type="entry name" value="GNAT"/>
    <property type="match status" value="1"/>
</dbReference>
<dbReference type="GO" id="GO:0016747">
    <property type="term" value="F:acyltransferase activity, transferring groups other than amino-acyl groups"/>
    <property type="evidence" value="ECO:0007669"/>
    <property type="project" value="InterPro"/>
</dbReference>
<dbReference type="AlphaFoldDB" id="A0A845MHH3"/>
<dbReference type="OrthoDB" id="5459937at2"/>
<sequence length="173" mass="19302">MTTEISPIVRPSSPEDMATITEIYAASVLTGLGTFEIDPPDEMEMTARRNAILQQQLPYIVVEVDGEVVGFAYAGLYRPRPAYRNTVENSVYIREDMRGRGVGKALLDELIKKCREAGKKQMVAVIGDSGNRGSIGLHKSRGFRLVGILEEVGYKHDRWVDTVIMQKNLTLDE</sequence>
<dbReference type="Pfam" id="PF00583">
    <property type="entry name" value="Acetyltransf_1"/>
    <property type="match status" value="1"/>
</dbReference>
<dbReference type="EMBL" id="WTVA01000014">
    <property type="protein sequence ID" value="MZR23115.1"/>
    <property type="molecule type" value="Genomic_DNA"/>
</dbReference>
<reference evidence="2 3" key="1">
    <citation type="journal article" date="2014" name="Int. J. Syst. Evol. Microbiol.">
        <title>Sneathiella chungangensis sp. nov., isolated from a marine sand, and emended description of the genus Sneathiella.</title>
        <authorList>
            <person name="Siamphan C."/>
            <person name="Kim H."/>
            <person name="Lee J.S."/>
            <person name="Kim W."/>
        </authorList>
    </citation>
    <scope>NUCLEOTIDE SEQUENCE [LARGE SCALE GENOMIC DNA]</scope>
    <source>
        <strain evidence="2 3">KCTC 32476</strain>
    </source>
</reference>
<accession>A0A845MHH3</accession>
<dbReference type="Proteomes" id="UP000445696">
    <property type="component" value="Unassembled WGS sequence"/>
</dbReference>
<evidence type="ECO:0000313" key="2">
    <source>
        <dbReference type="EMBL" id="MZR23115.1"/>
    </source>
</evidence>
<feature type="domain" description="N-acetyltransferase" evidence="1">
    <location>
        <begin position="7"/>
        <end position="170"/>
    </location>
</feature>
<evidence type="ECO:0000313" key="3">
    <source>
        <dbReference type="Proteomes" id="UP000445696"/>
    </source>
</evidence>
<dbReference type="Gene3D" id="3.40.630.30">
    <property type="match status" value="1"/>
</dbReference>
<dbReference type="InterPro" id="IPR000182">
    <property type="entry name" value="GNAT_dom"/>
</dbReference>
<dbReference type="PANTHER" id="PTHR43072">
    <property type="entry name" value="N-ACETYLTRANSFERASE"/>
    <property type="match status" value="1"/>
</dbReference>
<comment type="caution">
    <text evidence="2">The sequence shown here is derived from an EMBL/GenBank/DDBJ whole genome shotgun (WGS) entry which is preliminary data.</text>
</comment>
<name>A0A845MHH3_9PROT</name>
<dbReference type="PANTHER" id="PTHR43072:SF8">
    <property type="entry name" value="ACYLTRANSFERASE FABY-RELATED"/>
    <property type="match status" value="1"/>
</dbReference>